<dbReference type="AlphaFoldDB" id="A0A396IJS4"/>
<gene>
    <name evidence="2" type="ORF">MtrunA17_Chr4g0065001</name>
</gene>
<protein>
    <submittedName>
        <fullName evidence="2">Uncharacterized protein</fullName>
    </submittedName>
</protein>
<dbReference type="Gramene" id="rna26833">
    <property type="protein sequence ID" value="RHN64055.1"/>
    <property type="gene ID" value="gene26833"/>
</dbReference>
<evidence type="ECO:0000313" key="2">
    <source>
        <dbReference type="EMBL" id="RHN64055.1"/>
    </source>
</evidence>
<sequence>MYTNKQISYEAHNHSSLDFPESLAQPLDPVALSESNSAGSGTTYSSSGRKPKHRKLNLLKLNFKNLELLS</sequence>
<feature type="region of interest" description="Disordered" evidence="1">
    <location>
        <begin position="28"/>
        <end position="51"/>
    </location>
</feature>
<evidence type="ECO:0000313" key="3">
    <source>
        <dbReference type="Proteomes" id="UP000265566"/>
    </source>
</evidence>
<organism evidence="2 3">
    <name type="scientific">Medicago truncatula</name>
    <name type="common">Barrel medic</name>
    <name type="synonym">Medicago tribuloides</name>
    <dbReference type="NCBI Taxonomy" id="3880"/>
    <lineage>
        <taxon>Eukaryota</taxon>
        <taxon>Viridiplantae</taxon>
        <taxon>Streptophyta</taxon>
        <taxon>Embryophyta</taxon>
        <taxon>Tracheophyta</taxon>
        <taxon>Spermatophyta</taxon>
        <taxon>Magnoliopsida</taxon>
        <taxon>eudicotyledons</taxon>
        <taxon>Gunneridae</taxon>
        <taxon>Pentapetalae</taxon>
        <taxon>rosids</taxon>
        <taxon>fabids</taxon>
        <taxon>Fabales</taxon>
        <taxon>Fabaceae</taxon>
        <taxon>Papilionoideae</taxon>
        <taxon>50 kb inversion clade</taxon>
        <taxon>NPAAA clade</taxon>
        <taxon>Hologalegina</taxon>
        <taxon>IRL clade</taxon>
        <taxon>Trifolieae</taxon>
        <taxon>Medicago</taxon>
    </lineage>
</organism>
<dbReference type="Proteomes" id="UP000265566">
    <property type="component" value="Chromosome 4"/>
</dbReference>
<dbReference type="EMBL" id="PSQE01000004">
    <property type="protein sequence ID" value="RHN64055.1"/>
    <property type="molecule type" value="Genomic_DNA"/>
</dbReference>
<name>A0A396IJS4_MEDTR</name>
<comment type="caution">
    <text evidence="2">The sequence shown here is derived from an EMBL/GenBank/DDBJ whole genome shotgun (WGS) entry which is preliminary data.</text>
</comment>
<proteinExistence type="predicted"/>
<accession>A0A396IJS4</accession>
<feature type="compositionally biased region" description="Low complexity" evidence="1">
    <location>
        <begin position="35"/>
        <end position="48"/>
    </location>
</feature>
<reference evidence="3" key="1">
    <citation type="journal article" date="2018" name="Nat. Plants">
        <title>Whole-genome landscape of Medicago truncatula symbiotic genes.</title>
        <authorList>
            <person name="Pecrix Y."/>
            <person name="Staton S.E."/>
            <person name="Sallet E."/>
            <person name="Lelandais-Briere C."/>
            <person name="Moreau S."/>
            <person name="Carrere S."/>
            <person name="Blein T."/>
            <person name="Jardinaud M.F."/>
            <person name="Latrasse D."/>
            <person name="Zouine M."/>
            <person name="Zahm M."/>
            <person name="Kreplak J."/>
            <person name="Mayjonade B."/>
            <person name="Satge C."/>
            <person name="Perez M."/>
            <person name="Cauet S."/>
            <person name="Marande W."/>
            <person name="Chantry-Darmon C."/>
            <person name="Lopez-Roques C."/>
            <person name="Bouchez O."/>
            <person name="Berard A."/>
            <person name="Debelle F."/>
            <person name="Munos S."/>
            <person name="Bendahmane A."/>
            <person name="Berges H."/>
            <person name="Niebel A."/>
            <person name="Buitink J."/>
            <person name="Frugier F."/>
            <person name="Benhamed M."/>
            <person name="Crespi M."/>
            <person name="Gouzy J."/>
            <person name="Gamas P."/>
        </authorList>
    </citation>
    <scope>NUCLEOTIDE SEQUENCE [LARGE SCALE GENOMIC DNA]</scope>
    <source>
        <strain evidence="3">cv. Jemalong A17</strain>
    </source>
</reference>
<evidence type="ECO:0000256" key="1">
    <source>
        <dbReference type="SAM" id="MobiDB-lite"/>
    </source>
</evidence>